<organism evidence="2">
    <name type="scientific">Melanopsichium pennsylvanicum 4</name>
    <dbReference type="NCBI Taxonomy" id="1398559"/>
    <lineage>
        <taxon>Eukaryota</taxon>
        <taxon>Fungi</taxon>
        <taxon>Dikarya</taxon>
        <taxon>Basidiomycota</taxon>
        <taxon>Ustilaginomycotina</taxon>
        <taxon>Ustilaginomycetes</taxon>
        <taxon>Ustilaginales</taxon>
        <taxon>Ustilaginaceae</taxon>
        <taxon>Melanopsichium</taxon>
    </lineage>
</organism>
<keyword evidence="2" id="KW-0489">Methyltransferase</keyword>
<dbReference type="SUPFAM" id="SSF52402">
    <property type="entry name" value="Adenine nucleotide alpha hydrolases-like"/>
    <property type="match status" value="1"/>
</dbReference>
<evidence type="ECO:0000256" key="1">
    <source>
        <dbReference type="SAM" id="MobiDB-lite"/>
    </source>
</evidence>
<dbReference type="GO" id="GO:0005739">
    <property type="term" value="C:mitochondrion"/>
    <property type="evidence" value="ECO:0007669"/>
    <property type="project" value="TreeGrafter"/>
</dbReference>
<proteinExistence type="predicted"/>
<name>A0A077QQ14_9BASI</name>
<dbReference type="GO" id="GO:0008168">
    <property type="term" value="F:methyltransferase activity"/>
    <property type="evidence" value="ECO:0007669"/>
    <property type="project" value="UniProtKB-KW"/>
</dbReference>
<dbReference type="GO" id="GO:0032259">
    <property type="term" value="P:methylation"/>
    <property type="evidence" value="ECO:0007669"/>
    <property type="project" value="UniProtKB-KW"/>
</dbReference>
<dbReference type="PANTHER" id="PTHR11933">
    <property type="entry name" value="TRNA 5-METHYLAMINOMETHYL-2-THIOURIDYLATE -METHYLTRANSFERASE"/>
    <property type="match status" value="1"/>
</dbReference>
<dbReference type="AlphaFoldDB" id="A0A077QQ14"/>
<sequence>MRNWNTLDESSSFEPGSGGSMGCEWQRDWEDVQKVCRHLGNIPVELMDLSKEYWTQVWEPALVGWSEGVTPNPDVGCNKEIKFGRGEELWGVRKPKKWLATGHYANISYTKDQGRPKLMRAKDPIYTSSKSIGFGIILQNNFYNHPQHHYKLKNKEKSKRKVIKFPIQKSSFWPKFVIDKPK</sequence>
<accession>A0A077QQ14</accession>
<dbReference type="EMBL" id="HG529495">
    <property type="protein sequence ID" value="CDI51235.1"/>
    <property type="molecule type" value="Genomic_DNA"/>
</dbReference>
<dbReference type="Pfam" id="PF03054">
    <property type="entry name" value="tRNA_Me_trans"/>
    <property type="match status" value="1"/>
</dbReference>
<feature type="region of interest" description="Disordered" evidence="1">
    <location>
        <begin position="1"/>
        <end position="20"/>
    </location>
</feature>
<dbReference type="PANTHER" id="PTHR11933:SF5">
    <property type="entry name" value="MITOCHONDRIAL TRNA-SPECIFIC 2-THIOURIDYLASE 1"/>
    <property type="match status" value="1"/>
</dbReference>
<evidence type="ECO:0000313" key="2">
    <source>
        <dbReference type="EMBL" id="CDI51235.1"/>
    </source>
</evidence>
<dbReference type="GO" id="GO:0002143">
    <property type="term" value="P:tRNA wobble position uridine thiolation"/>
    <property type="evidence" value="ECO:0007669"/>
    <property type="project" value="TreeGrafter"/>
</dbReference>
<dbReference type="Gene3D" id="3.40.50.620">
    <property type="entry name" value="HUPs"/>
    <property type="match status" value="1"/>
</dbReference>
<dbReference type="InterPro" id="IPR014729">
    <property type="entry name" value="Rossmann-like_a/b/a_fold"/>
</dbReference>
<keyword evidence="2" id="KW-0808">Transferase</keyword>
<protein>
    <submittedName>
        <fullName evidence="2">Related to trna methyltransferase</fullName>
    </submittedName>
</protein>
<reference evidence="2" key="1">
    <citation type="journal article" date="2014" name="Genome Biol. Evol.">
        <title>Gene Loss Rather Than Gene Gain Is Associated with a Host Jump from Monocots to Dicots in the Smut Fungus Melanopsichium pennsylvanicum.</title>
        <authorList>
            <person name="Sharma R."/>
            <person name="Mishra B."/>
            <person name="Runge F."/>
            <person name="Thines M."/>
        </authorList>
    </citation>
    <scope>NUCLEOTIDE SEQUENCE</scope>
    <source>
        <strain evidence="2">4</strain>
    </source>
</reference>